<dbReference type="Proteomes" id="UP001604277">
    <property type="component" value="Unassembled WGS sequence"/>
</dbReference>
<accession>A0ABD1VL29</accession>
<name>A0ABD1VL29_9LAMI</name>
<feature type="compositionally biased region" description="Polar residues" evidence="1">
    <location>
        <begin position="41"/>
        <end position="53"/>
    </location>
</feature>
<evidence type="ECO:0000256" key="1">
    <source>
        <dbReference type="SAM" id="MobiDB-lite"/>
    </source>
</evidence>
<feature type="compositionally biased region" description="Pro residues" evidence="1">
    <location>
        <begin position="1"/>
        <end position="18"/>
    </location>
</feature>
<evidence type="ECO:0000313" key="3">
    <source>
        <dbReference type="Proteomes" id="UP001604277"/>
    </source>
</evidence>
<sequence>MAPPPCLSSSSPSPPHPPASQSLPTSPAGLESNLDALDLYSKNSPINGSNRNVHSPRPNDHIRWAHQNSEDTLFRLGIFLSLFLLNRVQSQSIVASIDHHLTGAAISD</sequence>
<dbReference type="EMBL" id="JBFOLJ010000005">
    <property type="protein sequence ID" value="KAL2538062.1"/>
    <property type="molecule type" value="Genomic_DNA"/>
</dbReference>
<comment type="caution">
    <text evidence="2">The sequence shown here is derived from an EMBL/GenBank/DDBJ whole genome shotgun (WGS) entry which is preliminary data.</text>
</comment>
<gene>
    <name evidence="2" type="ORF">Fot_19453</name>
</gene>
<reference evidence="3" key="1">
    <citation type="submission" date="2024-07" db="EMBL/GenBank/DDBJ databases">
        <title>Two chromosome-level genome assemblies of Korean endemic species Abeliophyllum distichum and Forsythia ovata (Oleaceae).</title>
        <authorList>
            <person name="Jang H."/>
        </authorList>
    </citation>
    <scope>NUCLEOTIDE SEQUENCE [LARGE SCALE GENOMIC DNA]</scope>
</reference>
<protein>
    <submittedName>
        <fullName evidence="2">Uncharacterized protein</fullName>
    </submittedName>
</protein>
<keyword evidence="3" id="KW-1185">Reference proteome</keyword>
<organism evidence="2 3">
    <name type="scientific">Forsythia ovata</name>
    <dbReference type="NCBI Taxonomy" id="205694"/>
    <lineage>
        <taxon>Eukaryota</taxon>
        <taxon>Viridiplantae</taxon>
        <taxon>Streptophyta</taxon>
        <taxon>Embryophyta</taxon>
        <taxon>Tracheophyta</taxon>
        <taxon>Spermatophyta</taxon>
        <taxon>Magnoliopsida</taxon>
        <taxon>eudicotyledons</taxon>
        <taxon>Gunneridae</taxon>
        <taxon>Pentapetalae</taxon>
        <taxon>asterids</taxon>
        <taxon>lamiids</taxon>
        <taxon>Lamiales</taxon>
        <taxon>Oleaceae</taxon>
        <taxon>Forsythieae</taxon>
        <taxon>Forsythia</taxon>
    </lineage>
</organism>
<feature type="region of interest" description="Disordered" evidence="1">
    <location>
        <begin position="1"/>
        <end position="62"/>
    </location>
</feature>
<proteinExistence type="predicted"/>
<evidence type="ECO:0000313" key="2">
    <source>
        <dbReference type="EMBL" id="KAL2538062.1"/>
    </source>
</evidence>
<dbReference type="AlphaFoldDB" id="A0ABD1VL29"/>